<accession>A0ABP1G3V2</accession>
<proteinExistence type="predicted"/>
<gene>
    <name evidence="2" type="primary">g8808</name>
    <name evidence="2" type="ORF">VP750_LOCUS7911</name>
</gene>
<feature type="compositionally biased region" description="Basic and acidic residues" evidence="1">
    <location>
        <begin position="150"/>
        <end position="165"/>
    </location>
</feature>
<feature type="region of interest" description="Disordered" evidence="1">
    <location>
        <begin position="144"/>
        <end position="171"/>
    </location>
</feature>
<evidence type="ECO:0000313" key="3">
    <source>
        <dbReference type="Proteomes" id="UP001497392"/>
    </source>
</evidence>
<dbReference type="Proteomes" id="UP001497392">
    <property type="component" value="Unassembled WGS sequence"/>
</dbReference>
<protein>
    <submittedName>
        <fullName evidence="2">G8808 protein</fullName>
    </submittedName>
</protein>
<organism evidence="2 3">
    <name type="scientific">Coccomyxa viridis</name>
    <dbReference type="NCBI Taxonomy" id="1274662"/>
    <lineage>
        <taxon>Eukaryota</taxon>
        <taxon>Viridiplantae</taxon>
        <taxon>Chlorophyta</taxon>
        <taxon>core chlorophytes</taxon>
        <taxon>Trebouxiophyceae</taxon>
        <taxon>Trebouxiophyceae incertae sedis</taxon>
        <taxon>Coccomyxaceae</taxon>
        <taxon>Coccomyxa</taxon>
    </lineage>
</organism>
<sequence length="171" mass="18983">MVTVPFGDCSRQEATKFLSAIYSLNPRKHIDEASAFSIARLGDRYGVKDVVGMCDDVLSDLAGMNFDPGLVSTYLRGQSMEGFMHIVDAAVRFNMPKLLACCEYYIAVNRRQEFTPLSLRLKEIPVSSLLRIAEAALAAYQRGAASKDMPGPKEFLKMAERKDEQPPAVQK</sequence>
<reference evidence="2 3" key="1">
    <citation type="submission" date="2024-06" db="EMBL/GenBank/DDBJ databases">
        <authorList>
            <person name="Kraege A."/>
            <person name="Thomma B."/>
        </authorList>
    </citation>
    <scope>NUCLEOTIDE SEQUENCE [LARGE SCALE GENOMIC DNA]</scope>
</reference>
<dbReference type="EMBL" id="CAXHTA020000015">
    <property type="protein sequence ID" value="CAL5226005.1"/>
    <property type="molecule type" value="Genomic_DNA"/>
</dbReference>
<keyword evidence="3" id="KW-1185">Reference proteome</keyword>
<name>A0ABP1G3V2_9CHLO</name>
<evidence type="ECO:0000256" key="1">
    <source>
        <dbReference type="SAM" id="MobiDB-lite"/>
    </source>
</evidence>
<comment type="caution">
    <text evidence="2">The sequence shown here is derived from an EMBL/GenBank/DDBJ whole genome shotgun (WGS) entry which is preliminary data.</text>
</comment>
<evidence type="ECO:0000313" key="2">
    <source>
        <dbReference type="EMBL" id="CAL5226005.1"/>
    </source>
</evidence>